<name>A0A2R5EY16_9BACL</name>
<gene>
    <name evidence="2" type="ORF">PAT3040_06397</name>
</gene>
<accession>A0A2R5EY16</accession>
<reference evidence="2 3" key="1">
    <citation type="submission" date="2017-08" db="EMBL/GenBank/DDBJ databases">
        <title>Substantial Increase in Enzyme Production by Combined Drug-Resistance Mutations in Paenibacillus agaridevorans.</title>
        <authorList>
            <person name="Tanaka Y."/>
            <person name="Funane K."/>
            <person name="Hosaka T."/>
            <person name="Shiwa Y."/>
            <person name="Fujita N."/>
            <person name="Miyazaki T."/>
            <person name="Yoshikawa H."/>
            <person name="Murakami K."/>
            <person name="Kasahara K."/>
            <person name="Inaoka T."/>
            <person name="Hiraga Y."/>
            <person name="Ochi K."/>
        </authorList>
    </citation>
    <scope>NUCLEOTIDE SEQUENCE [LARGE SCALE GENOMIC DNA]</scope>
    <source>
        <strain evidence="2 3">T-3040</strain>
    </source>
</reference>
<feature type="non-terminal residue" evidence="2">
    <location>
        <position position="1"/>
    </location>
</feature>
<dbReference type="EMBL" id="BDQX01000421">
    <property type="protein sequence ID" value="GBG11570.1"/>
    <property type="molecule type" value="Genomic_DNA"/>
</dbReference>
<organism evidence="2 3">
    <name type="scientific">Paenibacillus agaridevorans</name>
    <dbReference type="NCBI Taxonomy" id="171404"/>
    <lineage>
        <taxon>Bacteria</taxon>
        <taxon>Bacillati</taxon>
        <taxon>Bacillota</taxon>
        <taxon>Bacilli</taxon>
        <taxon>Bacillales</taxon>
        <taxon>Paenibacillaceae</taxon>
        <taxon>Paenibacillus</taxon>
    </lineage>
</organism>
<proteinExistence type="predicted"/>
<sequence length="27" mass="3030">LIGEEEQAAPLFLYGSSPKKKRQDDLP</sequence>
<evidence type="ECO:0000256" key="1">
    <source>
        <dbReference type="SAM" id="MobiDB-lite"/>
    </source>
</evidence>
<dbReference type="AlphaFoldDB" id="A0A2R5EY16"/>
<comment type="caution">
    <text evidence="2">The sequence shown here is derived from an EMBL/GenBank/DDBJ whole genome shotgun (WGS) entry which is preliminary data.</text>
</comment>
<dbReference type="Proteomes" id="UP000245202">
    <property type="component" value="Unassembled WGS sequence"/>
</dbReference>
<evidence type="ECO:0000313" key="3">
    <source>
        <dbReference type="Proteomes" id="UP000245202"/>
    </source>
</evidence>
<feature type="region of interest" description="Disordered" evidence="1">
    <location>
        <begin position="1"/>
        <end position="27"/>
    </location>
</feature>
<evidence type="ECO:0000313" key="2">
    <source>
        <dbReference type="EMBL" id="GBG11570.1"/>
    </source>
</evidence>
<protein>
    <submittedName>
        <fullName evidence="2">Uncharacterized protein</fullName>
    </submittedName>
</protein>
<keyword evidence="3" id="KW-1185">Reference proteome</keyword>